<sequence>MDKRRAAKPPASQSSAWRADDDDSELGDEELGVFTAERYFNDALAGEDALWCDRSSSSFSSAFKTCQHDESALTPTAATSSSEASWNSRSALLPNCPAPPAAPAIEGKPDSTTESGPTGAKASPSSSHLRRWILSMAGCACVRSDIKESMSADDLRREEMEASSVDGGIGKKRSSEAEAKVPRGTSKQTAVEDGTNVRMMSGKWVEDGGAPPPLLLAEPSRCRAANPGELSMRMMGPTAIASSDERRRELPDIFHQAGQGSTRVSANQSSAFTIVAGSTARGGAASAAGCGSGSPDRPHRRHDSVADDDAAPSEVEYMYPPSEASIVWSVVTAEGAASGNFSSAASGCYYYFNDCDEEATRHMAAGGKSSRRGRNNGGGLLTGCMSKRAVDTVGRPRTWSEVEPAPVARVSGPHVTRRR</sequence>
<proteinExistence type="predicted"/>
<dbReference type="EnsemblPlants" id="AVESA.00010b.r2.1AG0073660.1">
    <property type="protein sequence ID" value="AVESA.00010b.r2.1AG0073660.1.CDS.1"/>
    <property type="gene ID" value="AVESA.00010b.r2.1AG0073660"/>
</dbReference>
<evidence type="ECO:0000313" key="1">
    <source>
        <dbReference type="EnsemblPlants" id="AVESA.00010b.r2.1AG0073660.1.CDS.1"/>
    </source>
</evidence>
<keyword evidence="2" id="KW-1185">Reference proteome</keyword>
<organism evidence="1 2">
    <name type="scientific">Avena sativa</name>
    <name type="common">Oat</name>
    <dbReference type="NCBI Taxonomy" id="4498"/>
    <lineage>
        <taxon>Eukaryota</taxon>
        <taxon>Viridiplantae</taxon>
        <taxon>Streptophyta</taxon>
        <taxon>Embryophyta</taxon>
        <taxon>Tracheophyta</taxon>
        <taxon>Spermatophyta</taxon>
        <taxon>Magnoliopsida</taxon>
        <taxon>Liliopsida</taxon>
        <taxon>Poales</taxon>
        <taxon>Poaceae</taxon>
        <taxon>BOP clade</taxon>
        <taxon>Pooideae</taxon>
        <taxon>Poodae</taxon>
        <taxon>Poeae</taxon>
        <taxon>Poeae Chloroplast Group 1 (Aveneae type)</taxon>
        <taxon>Aveninae</taxon>
        <taxon>Avena</taxon>
    </lineage>
</organism>
<evidence type="ECO:0000313" key="2">
    <source>
        <dbReference type="Proteomes" id="UP001732700"/>
    </source>
</evidence>
<reference evidence="1" key="2">
    <citation type="submission" date="2025-09" db="UniProtKB">
        <authorList>
            <consortium name="EnsemblPlants"/>
        </authorList>
    </citation>
    <scope>IDENTIFICATION</scope>
</reference>
<dbReference type="Proteomes" id="UP001732700">
    <property type="component" value="Chromosome 1A"/>
</dbReference>
<name>A0ACD5TK20_AVESA</name>
<accession>A0ACD5TK20</accession>
<protein>
    <submittedName>
        <fullName evidence="1">Uncharacterized protein</fullName>
    </submittedName>
</protein>
<reference evidence="1" key="1">
    <citation type="submission" date="2021-05" db="EMBL/GenBank/DDBJ databases">
        <authorList>
            <person name="Scholz U."/>
            <person name="Mascher M."/>
            <person name="Fiebig A."/>
        </authorList>
    </citation>
    <scope>NUCLEOTIDE SEQUENCE [LARGE SCALE GENOMIC DNA]</scope>
</reference>